<dbReference type="GO" id="GO:0006271">
    <property type="term" value="P:DNA strand elongation involved in DNA replication"/>
    <property type="evidence" value="ECO:0007669"/>
    <property type="project" value="TreeGrafter"/>
</dbReference>
<evidence type="ECO:0000256" key="6">
    <source>
        <dbReference type="ARBA" id="ARBA00022705"/>
    </source>
</evidence>
<comment type="subcellular location">
    <subcellularLocation>
        <location evidence="1">Cytoplasm</location>
    </subcellularLocation>
</comment>
<dbReference type="GO" id="GO:0003887">
    <property type="term" value="F:DNA-directed DNA polymerase activity"/>
    <property type="evidence" value="ECO:0007669"/>
    <property type="project" value="UniProtKB-KW"/>
</dbReference>
<keyword evidence="5" id="KW-0548">Nucleotidyltransferase</keyword>
<comment type="similarity">
    <text evidence="2">Belongs to the beta sliding clamp family.</text>
</comment>
<keyword evidence="8" id="KW-0238">DNA-binding</keyword>
<dbReference type="AlphaFoldDB" id="A0A382LNI3"/>
<protein>
    <recommendedName>
        <fullName evidence="9">DNA polymerase III beta sliding clamp C-terminal domain-containing protein</fullName>
    </recommendedName>
</protein>
<keyword evidence="4" id="KW-0808">Transferase</keyword>
<dbReference type="PANTHER" id="PTHR30478">
    <property type="entry name" value="DNA POLYMERASE III SUBUNIT BETA"/>
    <property type="match status" value="1"/>
</dbReference>
<evidence type="ECO:0000259" key="9">
    <source>
        <dbReference type="Pfam" id="PF02768"/>
    </source>
</evidence>
<dbReference type="Gene3D" id="3.10.150.10">
    <property type="entry name" value="DNA Polymerase III, subunit A, domain 2"/>
    <property type="match status" value="1"/>
</dbReference>
<name>A0A382LNI3_9ZZZZ</name>
<sequence length="121" mass="13939">IPKENDLIMKVDREQIIHSLRIVSAISTEKLRPVKLSLQEGMLKLESEKTEFGEASDEFVVKYEGQPFEIGFNTRYLLDVLSVMQSTEVQMEFKNSMSPSIIRDPSNDAFLSVIMPLRTEW</sequence>
<accession>A0A382LNI3</accession>
<dbReference type="SUPFAM" id="SSF55979">
    <property type="entry name" value="DNA clamp"/>
    <property type="match status" value="1"/>
</dbReference>
<keyword evidence="6" id="KW-0235">DNA replication</keyword>
<evidence type="ECO:0000256" key="2">
    <source>
        <dbReference type="ARBA" id="ARBA00010752"/>
    </source>
</evidence>
<dbReference type="InterPro" id="IPR001001">
    <property type="entry name" value="DNA_polIII_beta"/>
</dbReference>
<dbReference type="InterPro" id="IPR022635">
    <property type="entry name" value="DNA_polIII_beta_C"/>
</dbReference>
<dbReference type="GO" id="GO:0008408">
    <property type="term" value="F:3'-5' exonuclease activity"/>
    <property type="evidence" value="ECO:0007669"/>
    <property type="project" value="InterPro"/>
</dbReference>
<dbReference type="CDD" id="cd00140">
    <property type="entry name" value="beta_clamp"/>
    <property type="match status" value="1"/>
</dbReference>
<evidence type="ECO:0000256" key="7">
    <source>
        <dbReference type="ARBA" id="ARBA00022932"/>
    </source>
</evidence>
<evidence type="ECO:0000256" key="4">
    <source>
        <dbReference type="ARBA" id="ARBA00022679"/>
    </source>
</evidence>
<dbReference type="GO" id="GO:0009360">
    <property type="term" value="C:DNA polymerase III complex"/>
    <property type="evidence" value="ECO:0007669"/>
    <property type="project" value="InterPro"/>
</dbReference>
<gene>
    <name evidence="10" type="ORF">METZ01_LOCUS291034</name>
</gene>
<evidence type="ECO:0000256" key="8">
    <source>
        <dbReference type="ARBA" id="ARBA00023125"/>
    </source>
</evidence>
<feature type="non-terminal residue" evidence="10">
    <location>
        <position position="1"/>
    </location>
</feature>
<dbReference type="GO" id="GO:0003677">
    <property type="term" value="F:DNA binding"/>
    <property type="evidence" value="ECO:0007669"/>
    <property type="project" value="UniProtKB-KW"/>
</dbReference>
<dbReference type="InterPro" id="IPR046938">
    <property type="entry name" value="DNA_clamp_sf"/>
</dbReference>
<dbReference type="PANTHER" id="PTHR30478:SF0">
    <property type="entry name" value="BETA SLIDING CLAMP"/>
    <property type="match status" value="1"/>
</dbReference>
<feature type="domain" description="DNA polymerase III beta sliding clamp C-terminal" evidence="9">
    <location>
        <begin position="1"/>
        <end position="118"/>
    </location>
</feature>
<organism evidence="10">
    <name type="scientific">marine metagenome</name>
    <dbReference type="NCBI Taxonomy" id="408172"/>
    <lineage>
        <taxon>unclassified sequences</taxon>
        <taxon>metagenomes</taxon>
        <taxon>ecological metagenomes</taxon>
    </lineage>
</organism>
<dbReference type="Pfam" id="PF02768">
    <property type="entry name" value="DNA_pol3_beta_3"/>
    <property type="match status" value="1"/>
</dbReference>
<reference evidence="10" key="1">
    <citation type="submission" date="2018-05" db="EMBL/GenBank/DDBJ databases">
        <authorList>
            <person name="Lanie J.A."/>
            <person name="Ng W.-L."/>
            <person name="Kazmierczak K.M."/>
            <person name="Andrzejewski T.M."/>
            <person name="Davidsen T.M."/>
            <person name="Wayne K.J."/>
            <person name="Tettelin H."/>
            <person name="Glass J.I."/>
            <person name="Rusch D."/>
            <person name="Podicherti R."/>
            <person name="Tsui H.-C.T."/>
            <person name="Winkler M.E."/>
        </authorList>
    </citation>
    <scope>NUCLEOTIDE SEQUENCE</scope>
</reference>
<evidence type="ECO:0000256" key="3">
    <source>
        <dbReference type="ARBA" id="ARBA00022490"/>
    </source>
</evidence>
<keyword evidence="7" id="KW-0239">DNA-directed DNA polymerase</keyword>
<keyword evidence="3" id="KW-0963">Cytoplasm</keyword>
<evidence type="ECO:0000313" key="10">
    <source>
        <dbReference type="EMBL" id="SVC38180.1"/>
    </source>
</evidence>
<evidence type="ECO:0000256" key="5">
    <source>
        <dbReference type="ARBA" id="ARBA00022695"/>
    </source>
</evidence>
<dbReference type="GO" id="GO:0005737">
    <property type="term" value="C:cytoplasm"/>
    <property type="evidence" value="ECO:0007669"/>
    <property type="project" value="UniProtKB-SubCell"/>
</dbReference>
<proteinExistence type="inferred from homology"/>
<evidence type="ECO:0000256" key="1">
    <source>
        <dbReference type="ARBA" id="ARBA00004496"/>
    </source>
</evidence>
<dbReference type="EMBL" id="UINC01088180">
    <property type="protein sequence ID" value="SVC38180.1"/>
    <property type="molecule type" value="Genomic_DNA"/>
</dbReference>